<accession>A0A382KTP0</accession>
<sequence length="132" mass="15087">MKISILLIFSLVFLSGCWLKGAGNSEMALKRITPKMEKQMAYLLDKGCDEEYQYLDPDMAMLYSFLPGGGQFYAGEQKKGILYLLSSPLIFPYLASFKDAQNSVDYYNFKYTIKFCAQKLGFVRRVKPKALD</sequence>
<protein>
    <recommendedName>
        <fullName evidence="2">Lipoprotein</fullName>
    </recommendedName>
</protein>
<evidence type="ECO:0000313" key="1">
    <source>
        <dbReference type="EMBL" id="SVC26903.1"/>
    </source>
</evidence>
<dbReference type="PROSITE" id="PS51257">
    <property type="entry name" value="PROKAR_LIPOPROTEIN"/>
    <property type="match status" value="1"/>
</dbReference>
<proteinExistence type="predicted"/>
<dbReference type="AlphaFoldDB" id="A0A382KTP0"/>
<name>A0A382KTP0_9ZZZZ</name>
<evidence type="ECO:0008006" key="2">
    <source>
        <dbReference type="Google" id="ProtNLM"/>
    </source>
</evidence>
<reference evidence="1" key="1">
    <citation type="submission" date="2018-05" db="EMBL/GenBank/DDBJ databases">
        <authorList>
            <person name="Lanie J.A."/>
            <person name="Ng W.-L."/>
            <person name="Kazmierczak K.M."/>
            <person name="Andrzejewski T.M."/>
            <person name="Davidsen T.M."/>
            <person name="Wayne K.J."/>
            <person name="Tettelin H."/>
            <person name="Glass J.I."/>
            <person name="Rusch D."/>
            <person name="Podicherti R."/>
            <person name="Tsui H.-C.T."/>
            <person name="Winkler M.E."/>
        </authorList>
    </citation>
    <scope>NUCLEOTIDE SEQUENCE</scope>
</reference>
<gene>
    <name evidence="1" type="ORF">METZ01_LOCUS279757</name>
</gene>
<organism evidence="1">
    <name type="scientific">marine metagenome</name>
    <dbReference type="NCBI Taxonomy" id="408172"/>
    <lineage>
        <taxon>unclassified sequences</taxon>
        <taxon>metagenomes</taxon>
        <taxon>ecological metagenomes</taxon>
    </lineage>
</organism>
<dbReference type="EMBL" id="UINC01082281">
    <property type="protein sequence ID" value="SVC26903.1"/>
    <property type="molecule type" value="Genomic_DNA"/>
</dbReference>